<evidence type="ECO:0000313" key="2">
    <source>
        <dbReference type="Proteomes" id="UP000294299"/>
    </source>
</evidence>
<dbReference type="EMBL" id="LR216287">
    <property type="protein sequence ID" value="VFJ12705.1"/>
    <property type="molecule type" value="Genomic_DNA"/>
</dbReference>
<evidence type="ECO:0000313" key="1">
    <source>
        <dbReference type="EMBL" id="VFJ12705.1"/>
    </source>
</evidence>
<keyword evidence="2" id="KW-1185">Reference proteome</keyword>
<dbReference type="Proteomes" id="UP000294299">
    <property type="component" value="Chromosome NFRAN"/>
</dbReference>
<reference evidence="1 2" key="1">
    <citation type="submission" date="2019-02" db="EMBL/GenBank/DDBJ databases">
        <authorList>
            <person name="Lehtovirta-Morley E L."/>
        </authorList>
    </citation>
    <scope>NUCLEOTIDE SEQUENCE [LARGE SCALE GENOMIC DNA]</scope>
    <source>
        <strain evidence="1">NFRAN1</strain>
    </source>
</reference>
<name>A0A484I4W5_9ARCH</name>
<organism evidence="1 2">
    <name type="scientific">Candidatus Nitrosocosmicus franklandianus</name>
    <dbReference type="NCBI Taxonomy" id="1798806"/>
    <lineage>
        <taxon>Archaea</taxon>
        <taxon>Nitrososphaerota</taxon>
        <taxon>Nitrososphaeria</taxon>
        <taxon>Nitrososphaerales</taxon>
        <taxon>Nitrososphaeraceae</taxon>
        <taxon>Candidatus Nitrosocosmicus</taxon>
    </lineage>
</organism>
<accession>A0A484I4W5</accession>
<sequence>METKLLTTLIIENVIQSIDNVTSRLYLLIISIFTPFSRNLQVGACIDLCKKLRSVVISSKS</sequence>
<proteinExistence type="predicted"/>
<dbReference type="AlphaFoldDB" id="A0A484I4W5"/>
<protein>
    <submittedName>
        <fullName evidence="1">Uncharacterized protein</fullName>
    </submittedName>
</protein>
<gene>
    <name evidence="1" type="ORF">NFRAN_0384</name>
</gene>
<dbReference type="KEGG" id="nfn:NFRAN_0384"/>